<name>A0ABW7ZC71_9ACTN</name>
<evidence type="ECO:0000313" key="3">
    <source>
        <dbReference type="EMBL" id="MFI6505517.1"/>
    </source>
</evidence>
<dbReference type="EC" id="1.-.-.-" evidence="3"/>
<evidence type="ECO:0000256" key="2">
    <source>
        <dbReference type="ARBA" id="ARBA00023002"/>
    </source>
</evidence>
<dbReference type="InterPro" id="IPR002347">
    <property type="entry name" value="SDR_fam"/>
</dbReference>
<dbReference type="CDD" id="cd05233">
    <property type="entry name" value="SDR_c"/>
    <property type="match status" value="1"/>
</dbReference>
<dbReference type="GO" id="GO:0016491">
    <property type="term" value="F:oxidoreductase activity"/>
    <property type="evidence" value="ECO:0007669"/>
    <property type="project" value="UniProtKB-KW"/>
</dbReference>
<dbReference type="SUPFAM" id="SSF51735">
    <property type="entry name" value="NAD(P)-binding Rossmann-fold domains"/>
    <property type="match status" value="1"/>
</dbReference>
<sequence length="223" mass="23044">MTVTLITGGSSGIGRATARLLLGKGHRVVVTGRDEARLKAVEQELGVTTAHGDAADFTAVQAAVETALGAYGRLDNVVANAGFATHDTLDTGDPERWREMVLTNVLGPTLLVKAALAPLRAARGRIVLLGSVAGVKNTPGNVYSITKWAVTALAENTRMLLTGDGVGVTLVAPGRVDTPFWDGPVQGPALSDEDVAATIAWVLAQPPGVDVNTVLVRPIGQVV</sequence>
<dbReference type="PRINTS" id="PR00081">
    <property type="entry name" value="GDHRDH"/>
</dbReference>
<evidence type="ECO:0000256" key="1">
    <source>
        <dbReference type="ARBA" id="ARBA00006484"/>
    </source>
</evidence>
<comment type="similarity">
    <text evidence="1">Belongs to the short-chain dehydrogenases/reductases (SDR) family.</text>
</comment>
<proteinExistence type="inferred from homology"/>
<dbReference type="Proteomes" id="UP001612741">
    <property type="component" value="Unassembled WGS sequence"/>
</dbReference>
<protein>
    <submittedName>
        <fullName evidence="3">SDR family oxidoreductase</fullName>
        <ecNumber evidence="3">1.-.-.-</ecNumber>
    </submittedName>
</protein>
<organism evidence="3 4">
    <name type="scientific">Nonomuraea typhae</name>
    <dbReference type="NCBI Taxonomy" id="2603600"/>
    <lineage>
        <taxon>Bacteria</taxon>
        <taxon>Bacillati</taxon>
        <taxon>Actinomycetota</taxon>
        <taxon>Actinomycetes</taxon>
        <taxon>Streptosporangiales</taxon>
        <taxon>Streptosporangiaceae</taxon>
        <taxon>Nonomuraea</taxon>
    </lineage>
</organism>
<dbReference type="EMBL" id="JBITGY010000020">
    <property type="protein sequence ID" value="MFI6505517.1"/>
    <property type="molecule type" value="Genomic_DNA"/>
</dbReference>
<reference evidence="3 4" key="1">
    <citation type="submission" date="2024-10" db="EMBL/GenBank/DDBJ databases">
        <title>The Natural Products Discovery Center: Release of the First 8490 Sequenced Strains for Exploring Actinobacteria Biosynthetic Diversity.</title>
        <authorList>
            <person name="Kalkreuter E."/>
            <person name="Kautsar S.A."/>
            <person name="Yang D."/>
            <person name="Bader C.D."/>
            <person name="Teijaro C.N."/>
            <person name="Fluegel L."/>
            <person name="Davis C.M."/>
            <person name="Simpson J.R."/>
            <person name="Lauterbach L."/>
            <person name="Steele A.D."/>
            <person name="Gui C."/>
            <person name="Meng S."/>
            <person name="Li G."/>
            <person name="Viehrig K."/>
            <person name="Ye F."/>
            <person name="Su P."/>
            <person name="Kiefer A.F."/>
            <person name="Nichols A."/>
            <person name="Cepeda A.J."/>
            <person name="Yan W."/>
            <person name="Fan B."/>
            <person name="Jiang Y."/>
            <person name="Adhikari A."/>
            <person name="Zheng C.-J."/>
            <person name="Schuster L."/>
            <person name="Cowan T.M."/>
            <person name="Smanski M.J."/>
            <person name="Chevrette M.G."/>
            <person name="De Carvalho L.P.S."/>
            <person name="Shen B."/>
        </authorList>
    </citation>
    <scope>NUCLEOTIDE SEQUENCE [LARGE SCALE GENOMIC DNA]</scope>
    <source>
        <strain evidence="3 4">NPDC050545</strain>
    </source>
</reference>
<dbReference type="PANTHER" id="PTHR43115">
    <property type="entry name" value="DEHYDROGENASE/REDUCTASE SDR FAMILY MEMBER 11"/>
    <property type="match status" value="1"/>
</dbReference>
<dbReference type="RefSeq" id="WP_397091746.1">
    <property type="nucleotide sequence ID" value="NZ_JBITGY010000020.1"/>
</dbReference>
<dbReference type="Gene3D" id="3.40.50.720">
    <property type="entry name" value="NAD(P)-binding Rossmann-like Domain"/>
    <property type="match status" value="1"/>
</dbReference>
<keyword evidence="2 3" id="KW-0560">Oxidoreductase</keyword>
<dbReference type="Pfam" id="PF00106">
    <property type="entry name" value="adh_short"/>
    <property type="match status" value="1"/>
</dbReference>
<gene>
    <name evidence="3" type="ORF">ACIBG2_49620</name>
</gene>
<dbReference type="InterPro" id="IPR036291">
    <property type="entry name" value="NAD(P)-bd_dom_sf"/>
</dbReference>
<dbReference type="PANTHER" id="PTHR43115:SF4">
    <property type="entry name" value="DEHYDROGENASE_REDUCTASE SDR FAMILY MEMBER 11"/>
    <property type="match status" value="1"/>
</dbReference>
<accession>A0ABW7ZC71</accession>
<comment type="caution">
    <text evidence="3">The sequence shown here is derived from an EMBL/GenBank/DDBJ whole genome shotgun (WGS) entry which is preliminary data.</text>
</comment>
<keyword evidence="4" id="KW-1185">Reference proteome</keyword>
<evidence type="ECO:0000313" key="4">
    <source>
        <dbReference type="Proteomes" id="UP001612741"/>
    </source>
</evidence>